<evidence type="ECO:0000313" key="1">
    <source>
        <dbReference type="EMBL" id="CDM23874.1"/>
    </source>
</evidence>
<dbReference type="Proteomes" id="UP000019805">
    <property type="component" value="Chromosome"/>
</dbReference>
<dbReference type="AlphaFoldDB" id="W8WWD5"/>
<keyword evidence="2" id="KW-1185">Reference proteome</keyword>
<gene>
    <name evidence="1" type="ORF">BN940_07036</name>
</gene>
<organism evidence="1 2">
    <name type="scientific">Castellaniella defragrans (strain DSM 12143 / CCUG 39792 / 65Phen)</name>
    <name type="common">Alcaligenes defragrans</name>
    <dbReference type="NCBI Taxonomy" id="1437824"/>
    <lineage>
        <taxon>Bacteria</taxon>
        <taxon>Pseudomonadati</taxon>
        <taxon>Pseudomonadota</taxon>
        <taxon>Betaproteobacteria</taxon>
        <taxon>Burkholderiales</taxon>
        <taxon>Alcaligenaceae</taxon>
        <taxon>Castellaniella</taxon>
    </lineage>
</organism>
<dbReference type="EMBL" id="HG916765">
    <property type="protein sequence ID" value="CDM23874.1"/>
    <property type="molecule type" value="Genomic_DNA"/>
</dbReference>
<reference evidence="1 2" key="1">
    <citation type="journal article" date="2014" name="BMC Microbiol.">
        <title>The oxygen-independent metabolism of cyclic monoterpenes in Castellaniella defragrans 65Phen.</title>
        <authorList>
            <person name="Petasch J."/>
            <person name="Disch E.M."/>
            <person name="Markert S."/>
            <person name="Becher D."/>
            <person name="Schweder T."/>
            <person name="Huttel B."/>
            <person name="Reinhardt R."/>
            <person name="Harder J."/>
        </authorList>
    </citation>
    <scope>NUCLEOTIDE SEQUENCE [LARGE SCALE GENOMIC DNA]</scope>
    <source>
        <strain evidence="1">65Phen</strain>
    </source>
</reference>
<protein>
    <submittedName>
        <fullName evidence="1">Uncharacterized protein</fullName>
    </submittedName>
</protein>
<name>W8WWD5_CASD6</name>
<dbReference type="KEGG" id="cdn:BN940_07036"/>
<sequence length="43" mass="5140">MRTQQLGHENDDINNKIYSNEYTMEQMKEAIEPLQQKIFLLIA</sequence>
<dbReference type="HOGENOM" id="CLU_3231292_0_0_4"/>
<accession>W8WWD5</accession>
<evidence type="ECO:0000313" key="2">
    <source>
        <dbReference type="Proteomes" id="UP000019805"/>
    </source>
</evidence>
<proteinExistence type="predicted"/>
<dbReference type="STRING" id="1437824.BN940_07036"/>